<proteinExistence type="predicted"/>
<name>A0A644VVH8_9ZZZZ</name>
<accession>A0A644VVH8</accession>
<evidence type="ECO:0008006" key="2">
    <source>
        <dbReference type="Google" id="ProtNLM"/>
    </source>
</evidence>
<gene>
    <name evidence="1" type="ORF">SDC9_41600</name>
</gene>
<dbReference type="AlphaFoldDB" id="A0A644VVH8"/>
<comment type="caution">
    <text evidence="1">The sequence shown here is derived from an EMBL/GenBank/DDBJ whole genome shotgun (WGS) entry which is preliminary data.</text>
</comment>
<reference evidence="1" key="1">
    <citation type="submission" date="2019-08" db="EMBL/GenBank/DDBJ databases">
        <authorList>
            <person name="Kucharzyk K."/>
            <person name="Murdoch R.W."/>
            <person name="Higgins S."/>
            <person name="Loffler F."/>
        </authorList>
    </citation>
    <scope>NUCLEOTIDE SEQUENCE</scope>
</reference>
<protein>
    <recommendedName>
        <fullName evidence="2">VOC domain-containing protein</fullName>
    </recommendedName>
</protein>
<sequence>MFEIVHIGIPTTQSKEGETYVSGAEIYVTPPEKSPFAMEYVRFLPGTVFPEAMHYDVHVAAKVDSIEKYAALADEIIVPKMDGGACWLCFVRKDGAIIELMEEK</sequence>
<evidence type="ECO:0000313" key="1">
    <source>
        <dbReference type="EMBL" id="MPL95429.1"/>
    </source>
</evidence>
<dbReference type="EMBL" id="VSSQ01000467">
    <property type="protein sequence ID" value="MPL95429.1"/>
    <property type="molecule type" value="Genomic_DNA"/>
</dbReference>
<organism evidence="1">
    <name type="scientific">bioreactor metagenome</name>
    <dbReference type="NCBI Taxonomy" id="1076179"/>
    <lineage>
        <taxon>unclassified sequences</taxon>
        <taxon>metagenomes</taxon>
        <taxon>ecological metagenomes</taxon>
    </lineage>
</organism>